<keyword evidence="13" id="KW-1015">Disulfide bond</keyword>
<protein>
    <recommendedName>
        <fullName evidence="14">Peroxidase</fullName>
        <ecNumber evidence="14">1.11.1.-</ecNumber>
    </recommendedName>
</protein>
<dbReference type="Pfam" id="PF00141">
    <property type="entry name" value="peroxidase"/>
    <property type="match status" value="1"/>
</dbReference>
<dbReference type="Pfam" id="PF11895">
    <property type="entry name" value="Peroxidase_ext"/>
    <property type="match status" value="1"/>
</dbReference>
<dbReference type="InterPro" id="IPR001621">
    <property type="entry name" value="Ligninase"/>
</dbReference>
<evidence type="ECO:0000313" key="17">
    <source>
        <dbReference type="EMBL" id="OCH89547.1"/>
    </source>
</evidence>
<evidence type="ECO:0000256" key="12">
    <source>
        <dbReference type="PIRSR" id="PIRSR601621-3"/>
    </source>
</evidence>
<evidence type="ECO:0000256" key="1">
    <source>
        <dbReference type="ARBA" id="ARBA00006089"/>
    </source>
</evidence>
<dbReference type="Gene3D" id="1.10.520.10">
    <property type="match status" value="1"/>
</dbReference>
<evidence type="ECO:0000313" key="18">
    <source>
        <dbReference type="Proteomes" id="UP000250043"/>
    </source>
</evidence>
<evidence type="ECO:0000256" key="15">
    <source>
        <dbReference type="SAM" id="MobiDB-lite"/>
    </source>
</evidence>
<evidence type="ECO:0000256" key="9">
    <source>
        <dbReference type="ARBA" id="ARBA00023185"/>
    </source>
</evidence>
<keyword evidence="8" id="KW-0325">Glycoprotein</keyword>
<feature type="region of interest" description="Disordered" evidence="15">
    <location>
        <begin position="345"/>
        <end position="364"/>
    </location>
</feature>
<dbReference type="PRINTS" id="PR00462">
    <property type="entry name" value="LIGNINASE"/>
</dbReference>
<comment type="cofactor">
    <cofactor evidence="11 14">
        <name>Ca(2+)</name>
        <dbReference type="ChEBI" id="CHEBI:29108"/>
    </cofactor>
    <text evidence="11 14">Binds 2 calcium ions per subunit.</text>
</comment>
<dbReference type="GO" id="GO:0046274">
    <property type="term" value="P:lignin catabolic process"/>
    <property type="evidence" value="ECO:0007669"/>
    <property type="project" value="UniProtKB-KW"/>
</dbReference>
<comment type="similarity">
    <text evidence="1 14">Belongs to the peroxidase family. Ligninase subfamily.</text>
</comment>
<dbReference type="GO" id="GO:0042744">
    <property type="term" value="P:hydrogen peroxide catabolic process"/>
    <property type="evidence" value="ECO:0007669"/>
    <property type="project" value="TreeGrafter"/>
</dbReference>
<evidence type="ECO:0000256" key="3">
    <source>
        <dbReference type="ARBA" id="ARBA00022617"/>
    </source>
</evidence>
<keyword evidence="2 14" id="KW-0575">Peroxidase</keyword>
<dbReference type="GO" id="GO:0034599">
    <property type="term" value="P:cellular response to oxidative stress"/>
    <property type="evidence" value="ECO:0007669"/>
    <property type="project" value="InterPro"/>
</dbReference>
<dbReference type="CDD" id="cd00692">
    <property type="entry name" value="ligninase"/>
    <property type="match status" value="1"/>
</dbReference>
<feature type="binding site" evidence="11">
    <location>
        <position position="94"/>
    </location>
    <ligand>
        <name>Ca(2+)</name>
        <dbReference type="ChEBI" id="CHEBI:29108"/>
        <label>1</label>
    </ligand>
</feature>
<evidence type="ECO:0000259" key="16">
    <source>
        <dbReference type="PROSITE" id="PS50873"/>
    </source>
</evidence>
<reference evidence="17 18" key="1">
    <citation type="submission" date="2016-07" db="EMBL/GenBank/DDBJ databases">
        <title>Draft genome of the white-rot fungus Obba rivulosa 3A-2.</title>
        <authorList>
            <consortium name="DOE Joint Genome Institute"/>
            <person name="Miettinen O."/>
            <person name="Riley R."/>
            <person name="Acob R."/>
            <person name="Barry K."/>
            <person name="Cullen D."/>
            <person name="De Vries R."/>
            <person name="Hainaut M."/>
            <person name="Hatakka A."/>
            <person name="Henrissat B."/>
            <person name="Hilden K."/>
            <person name="Kuo R."/>
            <person name="Labutti K."/>
            <person name="Lipzen A."/>
            <person name="Makela M.R."/>
            <person name="Sandor L."/>
            <person name="Spatafora J.W."/>
            <person name="Grigoriev I.V."/>
            <person name="Hibbett D.S."/>
        </authorList>
    </citation>
    <scope>NUCLEOTIDE SEQUENCE [LARGE SCALE GENOMIC DNA]</scope>
    <source>
        <strain evidence="17 18">3A-2</strain>
    </source>
</reference>
<keyword evidence="9" id="KW-0439">Lignin degradation</keyword>
<proteinExistence type="inferred from homology"/>
<feature type="binding site" evidence="11">
    <location>
        <position position="96"/>
    </location>
    <ligand>
        <name>Ca(2+)</name>
        <dbReference type="ChEBI" id="CHEBI:29108"/>
        <label>1</label>
    </ligand>
</feature>
<dbReference type="InterPro" id="IPR044831">
    <property type="entry name" value="Ccp1-like"/>
</dbReference>
<dbReference type="GO" id="GO:0000302">
    <property type="term" value="P:response to reactive oxygen species"/>
    <property type="evidence" value="ECO:0007669"/>
    <property type="project" value="TreeGrafter"/>
</dbReference>
<dbReference type="OrthoDB" id="2113341at2759"/>
<dbReference type="InterPro" id="IPR024589">
    <property type="entry name" value="Ligninase_C"/>
</dbReference>
<sequence>MAFSVLASLVSLLAALQAANGAITRKATCPDGSTVTNEACCFLFPILEDIQANLFEGSQCGAEAHESLRLTFHDAIGFSPALTAEGQFGGGGADGSIITFASTETAYAANAGIDEIVNLQAPFVAKYNISAGDFIQFAGAVGLSNCPGAPQLDFVIGRPAATAAAPDGLVPEPFDNVTSILARFNDAGGFDPQHVVWLLSSHSVAAASFVDPTIPGSPFDSTPGNFDTQFFIETQLTGTLWPGTVGNPGEVESPIAGEIRLQSDFLLARDNRTACEWQSFADDLSRQQTLFKAAMSTLATIGQDTATLTDCSDVIPVPPAAEGTPHFPAGLTNADVDQACTTAAFPTLSTDPGPATSVAPVPTP</sequence>
<evidence type="ECO:0000256" key="4">
    <source>
        <dbReference type="ARBA" id="ARBA00022723"/>
    </source>
</evidence>
<keyword evidence="7 11" id="KW-0408">Iron</keyword>
<dbReference type="EMBL" id="KV722424">
    <property type="protein sequence ID" value="OCH89547.1"/>
    <property type="molecule type" value="Genomic_DNA"/>
</dbReference>
<evidence type="ECO:0000256" key="10">
    <source>
        <dbReference type="PIRSR" id="PIRSR601621-1"/>
    </source>
</evidence>
<feature type="binding site" description="axial binding residue" evidence="11">
    <location>
        <position position="202"/>
    </location>
    <ligand>
        <name>heme b</name>
        <dbReference type="ChEBI" id="CHEBI:60344"/>
    </ligand>
    <ligandPart>
        <name>Fe</name>
        <dbReference type="ChEBI" id="CHEBI:18248"/>
    </ligandPart>
</feature>
<dbReference type="PANTHER" id="PTHR31356">
    <property type="entry name" value="THYLAKOID LUMENAL 29 KDA PROTEIN, CHLOROPLASTIC-RELATED"/>
    <property type="match status" value="1"/>
</dbReference>
<evidence type="ECO:0000256" key="13">
    <source>
        <dbReference type="PIRSR" id="PIRSR601621-4"/>
    </source>
</evidence>
<dbReference type="PRINTS" id="PR00458">
    <property type="entry name" value="PEROXIDASE"/>
</dbReference>
<dbReference type="AlphaFoldDB" id="A0A8E2DJN1"/>
<evidence type="ECO:0000256" key="11">
    <source>
        <dbReference type="PIRSR" id="PIRSR601621-2"/>
    </source>
</evidence>
<evidence type="ECO:0000256" key="2">
    <source>
        <dbReference type="ARBA" id="ARBA00022559"/>
    </source>
</evidence>
<feature type="disulfide bond" evidence="13">
    <location>
        <begin position="275"/>
        <end position="340"/>
    </location>
</feature>
<feature type="binding site" evidence="11">
    <location>
        <position position="74"/>
    </location>
    <ligand>
        <name>Ca(2+)</name>
        <dbReference type="ChEBI" id="CHEBI:29108"/>
        <label>1</label>
    </ligand>
</feature>
<keyword evidence="6 14" id="KW-0560">Oxidoreductase</keyword>
<comment type="cofactor">
    <cofactor evidence="11">
        <name>heme b</name>
        <dbReference type="ChEBI" id="CHEBI:60344"/>
    </cofactor>
    <text evidence="11">Binds 1 heme b (iron(II)-protoporphyrin IX) group per subunit.</text>
</comment>
<gene>
    <name evidence="17" type="ORF">OBBRIDRAFT_835716</name>
</gene>
<dbReference type="SMR" id="A0A8E2DJN1"/>
<feature type="binding site" evidence="11">
    <location>
        <position position="220"/>
    </location>
    <ligand>
        <name>Ca(2+)</name>
        <dbReference type="ChEBI" id="CHEBI:29108"/>
        <label>2</label>
    </ligand>
</feature>
<evidence type="ECO:0000256" key="6">
    <source>
        <dbReference type="ARBA" id="ARBA00023002"/>
    </source>
</evidence>
<name>A0A8E2DJN1_9APHY</name>
<dbReference type="InterPro" id="IPR019794">
    <property type="entry name" value="Peroxidases_AS"/>
</dbReference>
<evidence type="ECO:0000256" key="7">
    <source>
        <dbReference type="ARBA" id="ARBA00023004"/>
    </source>
</evidence>
<dbReference type="GO" id="GO:0020037">
    <property type="term" value="F:heme binding"/>
    <property type="evidence" value="ECO:0007669"/>
    <property type="project" value="UniProtKB-UniRule"/>
</dbReference>
<dbReference type="Gene3D" id="1.10.420.10">
    <property type="entry name" value="Peroxidase, domain 2"/>
    <property type="match status" value="1"/>
</dbReference>
<feature type="binding site" evidence="11">
    <location>
        <position position="222"/>
    </location>
    <ligand>
        <name>Ca(2+)</name>
        <dbReference type="ChEBI" id="CHEBI:29108"/>
        <label>2</label>
    </ligand>
</feature>
<feature type="active site" description="Proton acceptor" evidence="10">
    <location>
        <position position="73"/>
    </location>
</feature>
<dbReference type="Proteomes" id="UP000250043">
    <property type="component" value="Unassembled WGS sequence"/>
</dbReference>
<dbReference type="PROSITE" id="PS00436">
    <property type="entry name" value="PEROXIDASE_2"/>
    <property type="match status" value="1"/>
</dbReference>
<evidence type="ECO:0000256" key="8">
    <source>
        <dbReference type="ARBA" id="ARBA00023180"/>
    </source>
</evidence>
<feature type="disulfide bond" evidence="13">
    <location>
        <begin position="29"/>
        <end position="41"/>
    </location>
</feature>
<feature type="binding site" evidence="11">
    <location>
        <position position="92"/>
    </location>
    <ligand>
        <name>Ca(2+)</name>
        <dbReference type="ChEBI" id="CHEBI:29108"/>
        <label>1</label>
    </ligand>
</feature>
<dbReference type="GO" id="GO:0046872">
    <property type="term" value="F:metal ion binding"/>
    <property type="evidence" value="ECO:0007669"/>
    <property type="project" value="UniProtKB-UniRule"/>
</dbReference>
<feature type="site" description="Transition state stabilizer" evidence="12">
    <location>
        <position position="69"/>
    </location>
</feature>
<keyword evidence="4 11" id="KW-0479">Metal-binding</keyword>
<keyword evidence="3 11" id="KW-0349">Heme</keyword>
<dbReference type="SUPFAM" id="SSF48113">
    <property type="entry name" value="Heme-dependent peroxidases"/>
    <property type="match status" value="1"/>
</dbReference>
<keyword evidence="11 14" id="KW-0106">Calcium</keyword>
<dbReference type="PROSITE" id="PS50873">
    <property type="entry name" value="PEROXIDASE_4"/>
    <property type="match status" value="1"/>
</dbReference>
<organism evidence="17 18">
    <name type="scientific">Obba rivulosa</name>
    <dbReference type="NCBI Taxonomy" id="1052685"/>
    <lineage>
        <taxon>Eukaryota</taxon>
        <taxon>Fungi</taxon>
        <taxon>Dikarya</taxon>
        <taxon>Basidiomycota</taxon>
        <taxon>Agaricomycotina</taxon>
        <taxon>Agaricomycetes</taxon>
        <taxon>Polyporales</taxon>
        <taxon>Gelatoporiaceae</taxon>
        <taxon>Obba</taxon>
    </lineage>
</organism>
<dbReference type="EC" id="1.11.1.-" evidence="14"/>
<feature type="binding site" evidence="11">
    <location>
        <position position="203"/>
    </location>
    <ligand>
        <name>Ca(2+)</name>
        <dbReference type="ChEBI" id="CHEBI:29108"/>
        <label>2</label>
    </ligand>
</feature>
<feature type="domain" description="Plant heme peroxidase family profile" evidence="16">
    <location>
        <begin position="129"/>
        <end position="344"/>
    </location>
</feature>
<feature type="disulfide bond" evidence="13">
    <location>
        <begin position="40"/>
        <end position="311"/>
    </location>
</feature>
<feature type="binding site" evidence="11">
    <location>
        <position position="227"/>
    </location>
    <ligand>
        <name>Ca(2+)</name>
        <dbReference type="ChEBI" id="CHEBI:29108"/>
        <label>2</label>
    </ligand>
</feature>
<accession>A0A8E2DJN1</accession>
<evidence type="ECO:0000256" key="14">
    <source>
        <dbReference type="RuleBase" id="RU363051"/>
    </source>
</evidence>
<keyword evidence="5 14" id="KW-0732">Signal</keyword>
<dbReference type="InterPro" id="IPR010255">
    <property type="entry name" value="Haem_peroxidase_sf"/>
</dbReference>
<dbReference type="GO" id="GO:0004601">
    <property type="term" value="F:peroxidase activity"/>
    <property type="evidence" value="ECO:0007669"/>
    <property type="project" value="UniProtKB-KW"/>
</dbReference>
<dbReference type="PANTHER" id="PTHR31356:SF66">
    <property type="entry name" value="CATALASE-PEROXIDASE"/>
    <property type="match status" value="1"/>
</dbReference>
<keyword evidence="18" id="KW-1185">Reference proteome</keyword>
<evidence type="ECO:0000256" key="5">
    <source>
        <dbReference type="ARBA" id="ARBA00022729"/>
    </source>
</evidence>
<feature type="disulfide bond" evidence="13">
    <location>
        <begin position="60"/>
        <end position="146"/>
    </location>
</feature>
<feature type="signal peptide" evidence="14">
    <location>
        <begin position="1"/>
        <end position="21"/>
    </location>
</feature>
<feature type="chain" id="PRO_5034277059" description="Peroxidase" evidence="14">
    <location>
        <begin position="22"/>
        <end position="364"/>
    </location>
</feature>
<dbReference type="InterPro" id="IPR002016">
    <property type="entry name" value="Haem_peroxidase"/>
</dbReference>